<dbReference type="PANTHER" id="PTHR47074">
    <property type="entry name" value="BNAC02G40300D PROTEIN"/>
    <property type="match status" value="1"/>
</dbReference>
<protein>
    <recommendedName>
        <fullName evidence="1">RNase H type-1 domain-containing protein</fullName>
    </recommendedName>
</protein>
<dbReference type="EMBL" id="CAJGYO010000005">
    <property type="protein sequence ID" value="CAD6229561.1"/>
    <property type="molecule type" value="Genomic_DNA"/>
</dbReference>
<evidence type="ECO:0000313" key="2">
    <source>
        <dbReference type="EMBL" id="CAD6229561.1"/>
    </source>
</evidence>
<dbReference type="GO" id="GO:0003676">
    <property type="term" value="F:nucleic acid binding"/>
    <property type="evidence" value="ECO:0007669"/>
    <property type="project" value="InterPro"/>
</dbReference>
<accession>A0A811NQT8</accession>
<comment type="caution">
    <text evidence="2">The sequence shown here is derived from an EMBL/GenBank/DDBJ whole genome shotgun (WGS) entry which is preliminary data.</text>
</comment>
<name>A0A811NQT8_9POAL</name>
<dbReference type="InterPro" id="IPR036397">
    <property type="entry name" value="RNaseH_sf"/>
</dbReference>
<dbReference type="SUPFAM" id="SSF53098">
    <property type="entry name" value="Ribonuclease H-like"/>
    <property type="match status" value="1"/>
</dbReference>
<dbReference type="InterPro" id="IPR002156">
    <property type="entry name" value="RNaseH_domain"/>
</dbReference>
<evidence type="ECO:0000313" key="3">
    <source>
        <dbReference type="Proteomes" id="UP000604825"/>
    </source>
</evidence>
<proteinExistence type="predicted"/>
<dbReference type="GO" id="GO:0004523">
    <property type="term" value="F:RNA-DNA hybrid ribonuclease activity"/>
    <property type="evidence" value="ECO:0007669"/>
    <property type="project" value="InterPro"/>
</dbReference>
<dbReference type="InterPro" id="IPR044730">
    <property type="entry name" value="RNase_H-like_dom_plant"/>
</dbReference>
<dbReference type="Gene3D" id="3.30.420.10">
    <property type="entry name" value="Ribonuclease H-like superfamily/Ribonuclease H"/>
    <property type="match status" value="1"/>
</dbReference>
<dbReference type="CDD" id="cd06222">
    <property type="entry name" value="RNase_H_like"/>
    <property type="match status" value="1"/>
</dbReference>
<dbReference type="OrthoDB" id="693061at2759"/>
<keyword evidence="3" id="KW-1185">Reference proteome</keyword>
<sequence length="87" mass="9705">MPPVGWVKCNVDGAFDADQGQGATGVVLRDHTGTYKGGRARWHQHGLNALSMEAEACRDGMILARELNVHRLQMKTDSQELLKLWEM</sequence>
<dbReference type="PANTHER" id="PTHR47074:SF11">
    <property type="entry name" value="REVERSE TRANSCRIPTASE-LIKE PROTEIN"/>
    <property type="match status" value="1"/>
</dbReference>
<dbReference type="Pfam" id="PF13456">
    <property type="entry name" value="RVT_3"/>
    <property type="match status" value="1"/>
</dbReference>
<dbReference type="InterPro" id="IPR052929">
    <property type="entry name" value="RNase_H-like_EbsB-rel"/>
</dbReference>
<organism evidence="2 3">
    <name type="scientific">Miscanthus lutarioriparius</name>
    <dbReference type="NCBI Taxonomy" id="422564"/>
    <lineage>
        <taxon>Eukaryota</taxon>
        <taxon>Viridiplantae</taxon>
        <taxon>Streptophyta</taxon>
        <taxon>Embryophyta</taxon>
        <taxon>Tracheophyta</taxon>
        <taxon>Spermatophyta</taxon>
        <taxon>Magnoliopsida</taxon>
        <taxon>Liliopsida</taxon>
        <taxon>Poales</taxon>
        <taxon>Poaceae</taxon>
        <taxon>PACMAD clade</taxon>
        <taxon>Panicoideae</taxon>
        <taxon>Andropogonodae</taxon>
        <taxon>Andropogoneae</taxon>
        <taxon>Saccharinae</taxon>
        <taxon>Miscanthus</taxon>
    </lineage>
</organism>
<dbReference type="InterPro" id="IPR012337">
    <property type="entry name" value="RNaseH-like_sf"/>
</dbReference>
<feature type="domain" description="RNase H type-1" evidence="1">
    <location>
        <begin position="10"/>
        <end position="85"/>
    </location>
</feature>
<dbReference type="Proteomes" id="UP000604825">
    <property type="component" value="Unassembled WGS sequence"/>
</dbReference>
<reference evidence="2" key="1">
    <citation type="submission" date="2020-10" db="EMBL/GenBank/DDBJ databases">
        <authorList>
            <person name="Han B."/>
            <person name="Lu T."/>
            <person name="Zhao Q."/>
            <person name="Huang X."/>
            <person name="Zhao Y."/>
        </authorList>
    </citation>
    <scope>NUCLEOTIDE SEQUENCE</scope>
</reference>
<dbReference type="AlphaFoldDB" id="A0A811NQT8"/>
<gene>
    <name evidence="2" type="ORF">NCGR_LOCUS20082</name>
</gene>
<evidence type="ECO:0000259" key="1">
    <source>
        <dbReference type="Pfam" id="PF13456"/>
    </source>
</evidence>